<dbReference type="InterPro" id="IPR003591">
    <property type="entry name" value="Leu-rich_rpt_typical-subtyp"/>
</dbReference>
<dbReference type="Pfam" id="PF07714">
    <property type="entry name" value="PK_Tyr_Ser-Thr"/>
    <property type="match status" value="1"/>
</dbReference>
<dbReference type="InterPro" id="IPR000719">
    <property type="entry name" value="Prot_kinase_dom"/>
</dbReference>
<evidence type="ECO:0000256" key="7">
    <source>
        <dbReference type="PROSITE-ProRule" id="PRU10141"/>
    </source>
</evidence>
<feature type="transmembrane region" description="Helical" evidence="8">
    <location>
        <begin position="301"/>
        <end position="322"/>
    </location>
</feature>
<dbReference type="PROSITE" id="PS00107">
    <property type="entry name" value="PROTEIN_KINASE_ATP"/>
    <property type="match status" value="1"/>
</dbReference>
<dbReference type="Gramene" id="CDP00844">
    <property type="protein sequence ID" value="CDP00844"/>
    <property type="gene ID" value="GSCOC_T00032951001"/>
</dbReference>
<keyword evidence="11" id="KW-1185">Reference proteome</keyword>
<dbReference type="InterPro" id="IPR032675">
    <property type="entry name" value="LRR_dom_sf"/>
</dbReference>
<dbReference type="SUPFAM" id="SSF52058">
    <property type="entry name" value="L domain-like"/>
    <property type="match status" value="1"/>
</dbReference>
<evidence type="ECO:0000313" key="11">
    <source>
        <dbReference type="Proteomes" id="UP000295252"/>
    </source>
</evidence>
<dbReference type="SUPFAM" id="SSF56112">
    <property type="entry name" value="Protein kinase-like (PK-like)"/>
    <property type="match status" value="1"/>
</dbReference>
<protein>
    <recommendedName>
        <fullName evidence="9">Protein kinase domain-containing protein</fullName>
    </recommendedName>
</protein>
<dbReference type="EMBL" id="HG739089">
    <property type="protein sequence ID" value="CDP00844.1"/>
    <property type="molecule type" value="Genomic_DNA"/>
</dbReference>
<evidence type="ECO:0000259" key="9">
    <source>
        <dbReference type="PROSITE" id="PS50011"/>
    </source>
</evidence>
<gene>
    <name evidence="10" type="ORF">GSCOC_T00032951001</name>
</gene>
<dbReference type="GO" id="GO:0005524">
    <property type="term" value="F:ATP binding"/>
    <property type="evidence" value="ECO:0007669"/>
    <property type="project" value="UniProtKB-UniRule"/>
</dbReference>
<dbReference type="Gene3D" id="3.80.10.10">
    <property type="entry name" value="Ribonuclease Inhibitor"/>
    <property type="match status" value="1"/>
</dbReference>
<comment type="subcellular location">
    <subcellularLocation>
        <location evidence="1">Membrane</location>
    </subcellularLocation>
</comment>
<evidence type="ECO:0000256" key="8">
    <source>
        <dbReference type="SAM" id="Phobius"/>
    </source>
</evidence>
<dbReference type="GO" id="GO:0016020">
    <property type="term" value="C:membrane"/>
    <property type="evidence" value="ECO:0007669"/>
    <property type="project" value="UniProtKB-SubCell"/>
</dbReference>
<sequence length="517" mass="57513">MAENDLSGSLPSSLGAMLPNLEELYIGGNRLSGVVLTYISNASRLAHLDFTSNQFTGVIPRSLRNLSNLADLNLSQNALEGTIPPTFGGLLKLQEMELGYNKFQGPCPSELFYLLNLGRLSLSSNLISGRLPSCIGNITSLRYLDLDSNNLSFNLPSNLWRLRDILELNLSTNSFCGSLSSEIENLKALIIVDLSVNNFFGDIPTAIGALQSLQALSLKHNRLQGFIPESMKNMFELQYLDLSFNNLTGEIPNSLQVLQNLVYFNVSFNRFRGPIPHGGPFANFTKLSFLSNEAFSRKKTVLFVLLALGSAVVAMVVSFLVLRKWRRKIVSPSNLDPDTTFERVPFHELRQITNGFSESALLGSGTFGSVYKGIRENGMTWAIKVFDLQLDGAFKSFDRECEVLRCLRHHNLTNVISACSNPDFKALILEFMPNGSLEKWLYSGTQILNIMQRLDIMIDVACGLEYLHYANEFNSTLMLEYGLEGLVATSCDVYSFGITLMETFTKGGLRMRCLVKS</sequence>
<reference evidence="11" key="1">
    <citation type="journal article" date="2014" name="Science">
        <title>The coffee genome provides insight into the convergent evolution of caffeine biosynthesis.</title>
        <authorList>
            <person name="Denoeud F."/>
            <person name="Carretero-Paulet L."/>
            <person name="Dereeper A."/>
            <person name="Droc G."/>
            <person name="Guyot R."/>
            <person name="Pietrella M."/>
            <person name="Zheng C."/>
            <person name="Alberti A."/>
            <person name="Anthony F."/>
            <person name="Aprea G."/>
            <person name="Aury J.M."/>
            <person name="Bento P."/>
            <person name="Bernard M."/>
            <person name="Bocs S."/>
            <person name="Campa C."/>
            <person name="Cenci A."/>
            <person name="Combes M.C."/>
            <person name="Crouzillat D."/>
            <person name="Da Silva C."/>
            <person name="Daddiego L."/>
            <person name="De Bellis F."/>
            <person name="Dussert S."/>
            <person name="Garsmeur O."/>
            <person name="Gayraud T."/>
            <person name="Guignon V."/>
            <person name="Jahn K."/>
            <person name="Jamilloux V."/>
            <person name="Joet T."/>
            <person name="Labadie K."/>
            <person name="Lan T."/>
            <person name="Leclercq J."/>
            <person name="Lepelley M."/>
            <person name="Leroy T."/>
            <person name="Li L.T."/>
            <person name="Librado P."/>
            <person name="Lopez L."/>
            <person name="Munoz A."/>
            <person name="Noel B."/>
            <person name="Pallavicini A."/>
            <person name="Perrotta G."/>
            <person name="Poncet V."/>
            <person name="Pot D."/>
            <person name="Priyono X."/>
            <person name="Rigoreau M."/>
            <person name="Rouard M."/>
            <person name="Rozas J."/>
            <person name="Tranchant-Dubreuil C."/>
            <person name="VanBuren R."/>
            <person name="Zhang Q."/>
            <person name="Andrade A.C."/>
            <person name="Argout X."/>
            <person name="Bertrand B."/>
            <person name="de Kochko A."/>
            <person name="Graziosi G."/>
            <person name="Henry R.J."/>
            <person name="Jayarama X."/>
            <person name="Ming R."/>
            <person name="Nagai C."/>
            <person name="Rounsley S."/>
            <person name="Sankoff D."/>
            <person name="Giuliano G."/>
            <person name="Albert V.A."/>
            <person name="Wincker P."/>
            <person name="Lashermes P."/>
        </authorList>
    </citation>
    <scope>NUCLEOTIDE SEQUENCE [LARGE SCALE GENOMIC DNA]</scope>
    <source>
        <strain evidence="11">cv. DH200-94</strain>
    </source>
</reference>
<evidence type="ECO:0000256" key="3">
    <source>
        <dbReference type="ARBA" id="ARBA00022692"/>
    </source>
</evidence>
<evidence type="ECO:0000256" key="6">
    <source>
        <dbReference type="ARBA" id="ARBA00023136"/>
    </source>
</evidence>
<keyword evidence="7" id="KW-0547">Nucleotide-binding</keyword>
<keyword evidence="2" id="KW-0433">Leucine-rich repeat</keyword>
<dbReference type="SMART" id="SM00369">
    <property type="entry name" value="LRR_TYP"/>
    <property type="match status" value="5"/>
</dbReference>
<evidence type="ECO:0000256" key="5">
    <source>
        <dbReference type="ARBA" id="ARBA00022989"/>
    </source>
</evidence>
<dbReference type="InterPro" id="IPR001245">
    <property type="entry name" value="Ser-Thr/Tyr_kinase_cat_dom"/>
</dbReference>
<keyword evidence="3 8" id="KW-0812">Transmembrane</keyword>
<dbReference type="PROSITE" id="PS51450">
    <property type="entry name" value="LRR"/>
    <property type="match status" value="1"/>
</dbReference>
<dbReference type="PANTHER" id="PTHR27008:SF585">
    <property type="entry name" value="PROTEIN KINASE DOMAIN-CONTAINING PROTEIN"/>
    <property type="match status" value="1"/>
</dbReference>
<dbReference type="Gene3D" id="3.30.200.20">
    <property type="entry name" value="Phosphorylase Kinase, domain 1"/>
    <property type="match status" value="1"/>
</dbReference>
<dbReference type="GO" id="GO:0051707">
    <property type="term" value="P:response to other organism"/>
    <property type="evidence" value="ECO:0007669"/>
    <property type="project" value="UniProtKB-ARBA"/>
</dbReference>
<feature type="binding site" evidence="7">
    <location>
        <position position="384"/>
    </location>
    <ligand>
        <name>ATP</name>
        <dbReference type="ChEBI" id="CHEBI:30616"/>
    </ligand>
</feature>
<dbReference type="AlphaFoldDB" id="A0A068TY35"/>
<organism evidence="10 11">
    <name type="scientific">Coffea canephora</name>
    <name type="common">Robusta coffee</name>
    <dbReference type="NCBI Taxonomy" id="49390"/>
    <lineage>
        <taxon>Eukaryota</taxon>
        <taxon>Viridiplantae</taxon>
        <taxon>Streptophyta</taxon>
        <taxon>Embryophyta</taxon>
        <taxon>Tracheophyta</taxon>
        <taxon>Spermatophyta</taxon>
        <taxon>Magnoliopsida</taxon>
        <taxon>eudicotyledons</taxon>
        <taxon>Gunneridae</taxon>
        <taxon>Pentapetalae</taxon>
        <taxon>asterids</taxon>
        <taxon>lamiids</taxon>
        <taxon>Gentianales</taxon>
        <taxon>Rubiaceae</taxon>
        <taxon>Ixoroideae</taxon>
        <taxon>Gardenieae complex</taxon>
        <taxon>Bertiereae - Coffeeae clade</taxon>
        <taxon>Coffeeae</taxon>
        <taxon>Coffea</taxon>
    </lineage>
</organism>
<keyword evidence="7" id="KW-0067">ATP-binding</keyword>
<evidence type="ECO:0000256" key="2">
    <source>
        <dbReference type="ARBA" id="ARBA00022614"/>
    </source>
</evidence>
<evidence type="ECO:0000313" key="10">
    <source>
        <dbReference type="EMBL" id="CDP00844.1"/>
    </source>
</evidence>
<evidence type="ECO:0000256" key="1">
    <source>
        <dbReference type="ARBA" id="ARBA00004370"/>
    </source>
</evidence>
<dbReference type="InParanoid" id="A0A068TY35"/>
<dbReference type="GO" id="GO:0006952">
    <property type="term" value="P:defense response"/>
    <property type="evidence" value="ECO:0007669"/>
    <property type="project" value="UniProtKB-ARBA"/>
</dbReference>
<dbReference type="InterPro" id="IPR055414">
    <property type="entry name" value="LRR_R13L4/SHOC2-like"/>
</dbReference>
<dbReference type="InterPro" id="IPR051809">
    <property type="entry name" value="Plant_receptor-like_S/T_kinase"/>
</dbReference>
<keyword evidence="5 8" id="KW-1133">Transmembrane helix</keyword>
<dbReference type="Gene3D" id="1.10.510.10">
    <property type="entry name" value="Transferase(Phosphotransferase) domain 1"/>
    <property type="match status" value="1"/>
</dbReference>
<dbReference type="InterPro" id="IPR011009">
    <property type="entry name" value="Kinase-like_dom_sf"/>
</dbReference>
<dbReference type="Pfam" id="PF23598">
    <property type="entry name" value="LRR_14"/>
    <property type="match status" value="1"/>
</dbReference>
<accession>A0A068TY35</accession>
<evidence type="ECO:0000256" key="4">
    <source>
        <dbReference type="ARBA" id="ARBA00022737"/>
    </source>
</evidence>
<name>A0A068TY35_COFCA</name>
<proteinExistence type="predicted"/>
<dbReference type="PANTHER" id="PTHR27008">
    <property type="entry name" value="OS04G0122200 PROTEIN"/>
    <property type="match status" value="1"/>
</dbReference>
<keyword evidence="4" id="KW-0677">Repeat</keyword>
<keyword evidence="6 8" id="KW-0472">Membrane</keyword>
<dbReference type="InterPro" id="IPR001611">
    <property type="entry name" value="Leu-rich_rpt"/>
</dbReference>
<dbReference type="Proteomes" id="UP000295252">
    <property type="component" value="Chromosome III"/>
</dbReference>
<dbReference type="STRING" id="49390.A0A068TY35"/>
<dbReference type="PROSITE" id="PS50011">
    <property type="entry name" value="PROTEIN_KINASE_DOM"/>
    <property type="match status" value="1"/>
</dbReference>
<dbReference type="PhylomeDB" id="A0A068TY35"/>
<feature type="domain" description="Protein kinase" evidence="9">
    <location>
        <begin position="356"/>
        <end position="517"/>
    </location>
</feature>
<dbReference type="InterPro" id="IPR017441">
    <property type="entry name" value="Protein_kinase_ATP_BS"/>
</dbReference>
<dbReference type="FunFam" id="3.80.10.10:FF:000383">
    <property type="entry name" value="Leucine-rich repeat receptor protein kinase EMS1"/>
    <property type="match status" value="3"/>
</dbReference>
<dbReference type="Pfam" id="PF13855">
    <property type="entry name" value="LRR_8"/>
    <property type="match status" value="1"/>
</dbReference>
<dbReference type="GO" id="GO:0004674">
    <property type="term" value="F:protein serine/threonine kinase activity"/>
    <property type="evidence" value="ECO:0007669"/>
    <property type="project" value="UniProtKB-EC"/>
</dbReference>